<proteinExistence type="inferred from homology"/>
<evidence type="ECO:0000256" key="1">
    <source>
        <dbReference type="ARBA" id="ARBA00022475"/>
    </source>
</evidence>
<evidence type="ECO:0000256" key="7">
    <source>
        <dbReference type="HAMAP-Rule" id="MF_02065"/>
    </source>
</evidence>
<dbReference type="PANTHER" id="PTHR30518:SF2">
    <property type="entry name" value="ENDOLYTIC MUREIN TRANSGLYCOSYLASE"/>
    <property type="match status" value="1"/>
</dbReference>
<dbReference type="KEGG" id="thig:FE785_04180"/>
<keyword evidence="3 7" id="KW-1133">Transmembrane helix</keyword>
<evidence type="ECO:0000313" key="9">
    <source>
        <dbReference type="Proteomes" id="UP000304864"/>
    </source>
</evidence>
<dbReference type="GO" id="GO:0008932">
    <property type="term" value="F:lytic endotransglycosylase activity"/>
    <property type="evidence" value="ECO:0007669"/>
    <property type="project" value="UniProtKB-UniRule"/>
</dbReference>
<comment type="catalytic activity">
    <reaction evidence="7">
        <text>a peptidoglycan chain = a peptidoglycan chain with N-acetyl-1,6-anhydromuramyl-[peptide] at the reducing end + a peptidoglycan chain with N-acetylglucosamine at the non-reducing end.</text>
        <dbReference type="EC" id="4.2.2.29"/>
    </reaction>
</comment>
<evidence type="ECO:0000256" key="3">
    <source>
        <dbReference type="ARBA" id="ARBA00022989"/>
    </source>
</evidence>
<dbReference type="GO" id="GO:0009252">
    <property type="term" value="P:peptidoglycan biosynthetic process"/>
    <property type="evidence" value="ECO:0007669"/>
    <property type="project" value="UniProtKB-UniRule"/>
</dbReference>
<sequence>MVTLLALIFVVIIYAKFQQFVSQPIGQDSQTKQSQVIEIKPGSSLHKVANQLQQQGLISDARMLVWYMRYLNKSHVVKAGEFEINPQWTVDELIRELENPTIKHYPVTLIAGQTIAQNLAAIAELEKIKRELDFSDIESLQALFSVDKKVDTKYPYANIEGMLLPETYYYLSGDSDKTIILRAKKAAQDYLANAWQNRAKNLPYKTPYEALIMASIVEKETGYAPERALIAGVFVNRLKRGMRLQTDPTVIYGIGANYDGNIRKRDLRTKTPYNTYTITGLPPTPIALPSKEAIDAVMHPQATKALYFVAKGEGKHHFSNTLVEHNRAVNKYLLNK</sequence>
<keyword evidence="6 7" id="KW-0961">Cell wall biogenesis/degradation</keyword>
<dbReference type="OrthoDB" id="9814591at2"/>
<dbReference type="AlphaFoldDB" id="A0A4P9K818"/>
<dbReference type="EMBL" id="CP040602">
    <property type="protein sequence ID" value="QCU91108.1"/>
    <property type="molecule type" value="Genomic_DNA"/>
</dbReference>
<evidence type="ECO:0000256" key="2">
    <source>
        <dbReference type="ARBA" id="ARBA00022692"/>
    </source>
</evidence>
<keyword evidence="9" id="KW-1185">Reference proteome</keyword>
<dbReference type="Proteomes" id="UP000304864">
    <property type="component" value="Chromosome"/>
</dbReference>
<keyword evidence="2 7" id="KW-0812">Transmembrane</keyword>
<evidence type="ECO:0000256" key="6">
    <source>
        <dbReference type="ARBA" id="ARBA00023316"/>
    </source>
</evidence>
<name>A0A4P9K818_9GAMM</name>
<protein>
    <recommendedName>
        <fullName evidence="7">Endolytic murein transglycosylase</fullName>
        <ecNumber evidence="7">4.2.2.29</ecNumber>
    </recommendedName>
    <alternativeName>
        <fullName evidence="7">Peptidoglycan lytic transglycosylase</fullName>
    </alternativeName>
    <alternativeName>
        <fullName evidence="7">Peptidoglycan polymerization terminase</fullName>
    </alternativeName>
</protein>
<feature type="site" description="Important for catalytic activity" evidence="7">
    <location>
        <position position="220"/>
    </location>
</feature>
<dbReference type="EC" id="4.2.2.29" evidence="7"/>
<dbReference type="CDD" id="cd08010">
    <property type="entry name" value="MltG_like"/>
    <property type="match status" value="1"/>
</dbReference>
<comment type="function">
    <text evidence="7">Functions as a peptidoglycan terminase that cleaves nascent peptidoglycan strands endolytically to terminate their elongation.</text>
</comment>
<keyword evidence="7" id="KW-0997">Cell inner membrane</keyword>
<dbReference type="HAMAP" id="MF_02065">
    <property type="entry name" value="MltG"/>
    <property type="match status" value="1"/>
</dbReference>
<organism evidence="8 9">
    <name type="scientific">Thiomicrorhabdus sediminis</name>
    <dbReference type="NCBI Taxonomy" id="2580412"/>
    <lineage>
        <taxon>Bacteria</taxon>
        <taxon>Pseudomonadati</taxon>
        <taxon>Pseudomonadota</taxon>
        <taxon>Gammaproteobacteria</taxon>
        <taxon>Thiotrichales</taxon>
        <taxon>Piscirickettsiaceae</taxon>
        <taxon>Thiomicrorhabdus</taxon>
    </lineage>
</organism>
<keyword evidence="4 7" id="KW-0472">Membrane</keyword>
<dbReference type="InterPro" id="IPR003770">
    <property type="entry name" value="MLTG-like"/>
</dbReference>
<comment type="similarity">
    <text evidence="7">Belongs to the transglycosylase MltG family.</text>
</comment>
<reference evidence="8 9" key="1">
    <citation type="submission" date="2019-05" db="EMBL/GenBank/DDBJ databases">
        <title>Thiomicrorhabdus sediminis sp. nov, a novel sulfur-oxidizing bacterium isolated from coastal sediment.</title>
        <authorList>
            <person name="Liu X."/>
        </authorList>
    </citation>
    <scope>NUCLEOTIDE SEQUENCE [LARGE SCALE GENOMIC DNA]</scope>
    <source>
        <strain evidence="8 9">G1</strain>
    </source>
</reference>
<gene>
    <name evidence="7 8" type="primary">mltG</name>
    <name evidence="8" type="ORF">FE785_04180</name>
</gene>
<keyword evidence="5 7" id="KW-0456">Lyase</keyword>
<evidence type="ECO:0000256" key="4">
    <source>
        <dbReference type="ARBA" id="ARBA00023136"/>
    </source>
</evidence>
<accession>A0A4P9K818</accession>
<dbReference type="PANTHER" id="PTHR30518">
    <property type="entry name" value="ENDOLYTIC MUREIN TRANSGLYCOSYLASE"/>
    <property type="match status" value="1"/>
</dbReference>
<keyword evidence="1 7" id="KW-1003">Cell membrane</keyword>
<evidence type="ECO:0000313" key="8">
    <source>
        <dbReference type="EMBL" id="QCU91108.1"/>
    </source>
</evidence>
<dbReference type="GO" id="GO:0005886">
    <property type="term" value="C:plasma membrane"/>
    <property type="evidence" value="ECO:0007669"/>
    <property type="project" value="UniProtKB-UniRule"/>
</dbReference>
<dbReference type="NCBIfam" id="TIGR00247">
    <property type="entry name" value="endolytic transglycosylase MltG"/>
    <property type="match status" value="1"/>
</dbReference>
<dbReference type="GO" id="GO:0071555">
    <property type="term" value="P:cell wall organization"/>
    <property type="evidence" value="ECO:0007669"/>
    <property type="project" value="UniProtKB-KW"/>
</dbReference>
<dbReference type="Gene3D" id="3.30.1490.480">
    <property type="entry name" value="Endolytic murein transglycosylase"/>
    <property type="match status" value="1"/>
</dbReference>
<dbReference type="Pfam" id="PF02618">
    <property type="entry name" value="YceG"/>
    <property type="match status" value="1"/>
</dbReference>
<evidence type="ECO:0000256" key="5">
    <source>
        <dbReference type="ARBA" id="ARBA00023239"/>
    </source>
</evidence>
<dbReference type="Gene3D" id="3.30.160.60">
    <property type="entry name" value="Classic Zinc Finger"/>
    <property type="match status" value="1"/>
</dbReference>